<sequence>MRPTAELRNRYVGLLWAGTIVAAWCLSAVSLFWLPVHKLPIPAIAGAVLLRTFLHTGLFITAHDAMHRSVCTTNHRLNDLVGRLAVALYAFLPYRELLVKHQQHHRAPATASDPDYHDGRHTGFGQWYLNFMQEYMAGEHAVRQLVALALLCVGCLWLLAVPAINLLLFWLLPLVLSSVQLFYFGTYLPHRRPHGGYHNRHRATSNRLCTFWSFISCYHFGYHWEHHEYPQVPWYHLPSLLGAAPRQQSAARS</sequence>
<dbReference type="STRING" id="1183438.GKIL_3296"/>
<dbReference type="Pfam" id="PF00487">
    <property type="entry name" value="FA_desaturase"/>
    <property type="match status" value="1"/>
</dbReference>
<gene>
    <name evidence="6" type="ORF">GKIL_3296</name>
</gene>
<dbReference type="KEGG" id="glj:GKIL_3296"/>
<comment type="cofactor">
    <cofactor evidence="1">
        <name>Fe(2+)</name>
        <dbReference type="ChEBI" id="CHEBI:29033"/>
    </cofactor>
</comment>
<feature type="transmembrane region" description="Helical" evidence="4">
    <location>
        <begin position="141"/>
        <end position="160"/>
    </location>
</feature>
<keyword evidence="4" id="KW-0812">Transmembrane</keyword>
<feature type="transmembrane region" description="Helical" evidence="4">
    <location>
        <begin position="12"/>
        <end position="33"/>
    </location>
</feature>
<organism evidence="6 7">
    <name type="scientific">Gloeobacter kilaueensis (strain ATCC BAA-2537 / CCAP 1431/1 / ULC 316 / JS1)</name>
    <dbReference type="NCBI Taxonomy" id="1183438"/>
    <lineage>
        <taxon>Bacteria</taxon>
        <taxon>Bacillati</taxon>
        <taxon>Cyanobacteriota</taxon>
        <taxon>Cyanophyceae</taxon>
        <taxon>Gloeobacterales</taxon>
        <taxon>Gloeobacteraceae</taxon>
        <taxon>Gloeobacter</taxon>
    </lineage>
</organism>
<dbReference type="PANTHER" id="PTHR19353">
    <property type="entry name" value="FATTY ACID DESATURASE 2"/>
    <property type="match status" value="1"/>
</dbReference>
<proteinExistence type="inferred from homology"/>
<accession>U5QKN4</accession>
<name>U5QKN4_GLOK1</name>
<feature type="transmembrane region" description="Helical" evidence="4">
    <location>
        <begin position="39"/>
        <end position="60"/>
    </location>
</feature>
<dbReference type="AlphaFoldDB" id="U5QKN4"/>
<protein>
    <submittedName>
        <fullName evidence="6">Fatty acid desaturase</fullName>
    </submittedName>
</protein>
<keyword evidence="4" id="KW-0472">Membrane</keyword>
<evidence type="ECO:0000313" key="6">
    <source>
        <dbReference type="EMBL" id="AGY59542.1"/>
    </source>
</evidence>
<dbReference type="GO" id="GO:0008610">
    <property type="term" value="P:lipid biosynthetic process"/>
    <property type="evidence" value="ECO:0007669"/>
    <property type="project" value="UniProtKB-ARBA"/>
</dbReference>
<dbReference type="PATRIC" id="fig|1183438.3.peg.3239"/>
<comment type="similarity">
    <text evidence="2">Belongs to the fatty acid desaturase type 2 family.</text>
</comment>
<evidence type="ECO:0000256" key="3">
    <source>
        <dbReference type="ARBA" id="ARBA00023004"/>
    </source>
</evidence>
<dbReference type="GO" id="GO:0016717">
    <property type="term" value="F:oxidoreductase activity, acting on paired donors, with oxidation of a pair of donors resulting in the reduction of molecular oxygen to two molecules of water"/>
    <property type="evidence" value="ECO:0007669"/>
    <property type="project" value="TreeGrafter"/>
</dbReference>
<evidence type="ECO:0000256" key="2">
    <source>
        <dbReference type="ARBA" id="ARBA00008749"/>
    </source>
</evidence>
<dbReference type="InterPro" id="IPR012171">
    <property type="entry name" value="Fatty_acid_desaturase"/>
</dbReference>
<dbReference type="HOGENOM" id="CLU_076576_0_0_3"/>
<feature type="domain" description="Fatty acid desaturase" evidence="5">
    <location>
        <begin position="42"/>
        <end position="240"/>
    </location>
</feature>
<reference evidence="6 7" key="1">
    <citation type="journal article" date="2013" name="PLoS ONE">
        <title>Cultivation and Complete Genome Sequencing of Gloeobacter kilaueensis sp. nov., from a Lava Cave in Kilauea Caldera, Hawai'i.</title>
        <authorList>
            <person name="Saw J.H."/>
            <person name="Schatz M."/>
            <person name="Brown M.V."/>
            <person name="Kunkel D.D."/>
            <person name="Foster J.S."/>
            <person name="Shick H."/>
            <person name="Christensen S."/>
            <person name="Hou S."/>
            <person name="Wan X."/>
            <person name="Donachie S.P."/>
        </authorList>
    </citation>
    <scope>NUCLEOTIDE SEQUENCE [LARGE SCALE GENOMIC DNA]</scope>
    <source>
        <strain evidence="7">JS</strain>
    </source>
</reference>
<dbReference type="EMBL" id="CP003587">
    <property type="protein sequence ID" value="AGY59542.1"/>
    <property type="molecule type" value="Genomic_DNA"/>
</dbReference>
<keyword evidence="3" id="KW-0408">Iron</keyword>
<evidence type="ECO:0000259" key="5">
    <source>
        <dbReference type="Pfam" id="PF00487"/>
    </source>
</evidence>
<evidence type="ECO:0000256" key="4">
    <source>
        <dbReference type="SAM" id="Phobius"/>
    </source>
</evidence>
<keyword evidence="4" id="KW-1133">Transmembrane helix</keyword>
<evidence type="ECO:0000313" key="7">
    <source>
        <dbReference type="Proteomes" id="UP000017396"/>
    </source>
</evidence>
<keyword evidence="7" id="KW-1185">Reference proteome</keyword>
<dbReference type="InterPro" id="IPR005804">
    <property type="entry name" value="FA_desaturase_dom"/>
</dbReference>
<evidence type="ECO:0000256" key="1">
    <source>
        <dbReference type="ARBA" id="ARBA00001954"/>
    </source>
</evidence>
<dbReference type="PANTHER" id="PTHR19353:SF19">
    <property type="entry name" value="DELTA(5) FATTY ACID DESATURASE C-RELATED"/>
    <property type="match status" value="1"/>
</dbReference>
<dbReference type="Proteomes" id="UP000017396">
    <property type="component" value="Chromosome"/>
</dbReference>
<feature type="transmembrane region" description="Helical" evidence="4">
    <location>
        <begin position="166"/>
        <end position="184"/>
    </location>
</feature>
<dbReference type="eggNOG" id="COG3239">
    <property type="taxonomic scope" value="Bacteria"/>
</dbReference>
<dbReference type="GO" id="GO:0016020">
    <property type="term" value="C:membrane"/>
    <property type="evidence" value="ECO:0007669"/>
    <property type="project" value="TreeGrafter"/>
</dbReference>